<dbReference type="Proteomes" id="UP001357485">
    <property type="component" value="Unassembled WGS sequence"/>
</dbReference>
<evidence type="ECO:0008006" key="3">
    <source>
        <dbReference type="Google" id="ProtNLM"/>
    </source>
</evidence>
<dbReference type="Gene3D" id="3.40.50.1820">
    <property type="entry name" value="alpha/beta hydrolase"/>
    <property type="match status" value="1"/>
</dbReference>
<protein>
    <recommendedName>
        <fullName evidence="3">Peptidase S9 prolyl oligopeptidase catalytic domain-containing protein</fullName>
    </recommendedName>
</protein>
<name>A0ABR0M2I7_9PEZI</name>
<reference evidence="1 2" key="1">
    <citation type="submission" date="2023-08" db="EMBL/GenBank/DDBJ databases">
        <title>Black Yeasts Isolated from many extreme environments.</title>
        <authorList>
            <person name="Coleine C."/>
            <person name="Stajich J.E."/>
            <person name="Selbmann L."/>
        </authorList>
    </citation>
    <scope>NUCLEOTIDE SEQUENCE [LARGE SCALE GENOMIC DNA]</scope>
    <source>
        <strain evidence="1 2">CCFEE 536</strain>
    </source>
</reference>
<evidence type="ECO:0000313" key="2">
    <source>
        <dbReference type="Proteomes" id="UP001357485"/>
    </source>
</evidence>
<gene>
    <name evidence="1" type="ORF">LTR16_009657</name>
</gene>
<dbReference type="EMBL" id="JAVRRA010002566">
    <property type="protein sequence ID" value="KAK5277543.1"/>
    <property type="molecule type" value="Genomic_DNA"/>
</dbReference>
<sequence length="87" mass="9290">WPKSRVVVLAHSKDDELVEWEQVEAMKKVLVAQSWAEDAEEGGREVHVLEIVGSHDGVWNDGKEVVRAVGVAVGKILGASGGSGCGR</sequence>
<dbReference type="InterPro" id="IPR029058">
    <property type="entry name" value="AB_hydrolase_fold"/>
</dbReference>
<organism evidence="1 2">
    <name type="scientific">Cryomyces antarcticus</name>
    <dbReference type="NCBI Taxonomy" id="329879"/>
    <lineage>
        <taxon>Eukaryota</taxon>
        <taxon>Fungi</taxon>
        <taxon>Dikarya</taxon>
        <taxon>Ascomycota</taxon>
        <taxon>Pezizomycotina</taxon>
        <taxon>Dothideomycetes</taxon>
        <taxon>Dothideomycetes incertae sedis</taxon>
        <taxon>Cryomyces</taxon>
    </lineage>
</organism>
<proteinExistence type="predicted"/>
<accession>A0ABR0M2I7</accession>
<evidence type="ECO:0000313" key="1">
    <source>
        <dbReference type="EMBL" id="KAK5277543.1"/>
    </source>
</evidence>
<keyword evidence="2" id="KW-1185">Reference proteome</keyword>
<comment type="caution">
    <text evidence="1">The sequence shown here is derived from an EMBL/GenBank/DDBJ whole genome shotgun (WGS) entry which is preliminary data.</text>
</comment>
<feature type="non-terminal residue" evidence="1">
    <location>
        <position position="1"/>
    </location>
</feature>